<evidence type="ECO:0000256" key="4">
    <source>
        <dbReference type="ARBA" id="ARBA00023163"/>
    </source>
</evidence>
<dbReference type="PANTHER" id="PTHR30346">
    <property type="entry name" value="TRANSCRIPTIONAL DUAL REGULATOR HCAR-RELATED"/>
    <property type="match status" value="1"/>
</dbReference>
<dbReference type="PRINTS" id="PR00039">
    <property type="entry name" value="HTHLYSR"/>
</dbReference>
<comment type="similarity">
    <text evidence="1">Belongs to the LysR transcriptional regulatory family.</text>
</comment>
<organism evidence="6 7">
    <name type="scientific">Citricoccus nitrophenolicus</name>
    <dbReference type="NCBI Taxonomy" id="863575"/>
    <lineage>
        <taxon>Bacteria</taxon>
        <taxon>Bacillati</taxon>
        <taxon>Actinomycetota</taxon>
        <taxon>Actinomycetes</taxon>
        <taxon>Micrococcales</taxon>
        <taxon>Micrococcaceae</taxon>
        <taxon>Citricoccus</taxon>
    </lineage>
</organism>
<dbReference type="EMBL" id="JBDXMX010000003">
    <property type="protein sequence ID" value="MEO9247859.1"/>
    <property type="molecule type" value="Genomic_DNA"/>
</dbReference>
<dbReference type="Pfam" id="PF03466">
    <property type="entry name" value="LysR_substrate"/>
    <property type="match status" value="1"/>
</dbReference>
<dbReference type="PANTHER" id="PTHR30346:SF0">
    <property type="entry name" value="HCA OPERON TRANSCRIPTIONAL ACTIVATOR HCAR"/>
    <property type="match status" value="1"/>
</dbReference>
<proteinExistence type="inferred from homology"/>
<protein>
    <submittedName>
        <fullName evidence="6">LysR family transcriptional regulator</fullName>
    </submittedName>
</protein>
<dbReference type="InterPro" id="IPR000847">
    <property type="entry name" value="LysR_HTH_N"/>
</dbReference>
<evidence type="ECO:0000313" key="7">
    <source>
        <dbReference type="Proteomes" id="UP001484097"/>
    </source>
</evidence>
<dbReference type="InterPro" id="IPR005119">
    <property type="entry name" value="LysR_subst-bd"/>
</dbReference>
<evidence type="ECO:0000256" key="1">
    <source>
        <dbReference type="ARBA" id="ARBA00009437"/>
    </source>
</evidence>
<dbReference type="InterPro" id="IPR036390">
    <property type="entry name" value="WH_DNA-bd_sf"/>
</dbReference>
<keyword evidence="7" id="KW-1185">Reference proteome</keyword>
<gene>
    <name evidence="6" type="ORF">ABDK96_09215</name>
</gene>
<accession>A0ABV0II76</accession>
<name>A0ABV0II76_9MICC</name>
<dbReference type="Proteomes" id="UP001484097">
    <property type="component" value="Unassembled WGS sequence"/>
</dbReference>
<sequence>MFSLIQLESFVAVAEELHFGAAATRLNMTQPPLSRQIQLLEKELGAQLFVRSSRKVELTAAGQTLLPSARRILDLCTKTELDVRRVSTGDAGSIVLGYTAIAGQAALPWLLRLAREHMPGVSLVLREAVSADQLEALSRGAVDLGLLRPIVSRSGVHTELVFKDRLVVALPEGHALATGGGVRLKDLEGQPLMMYSTAEARYFYDLVMRLYESAAVTPTITQLASQVPALLAFAAAGLGITLVPASAMDFAPPGVVAEELKGHAGLEDLNRADLHLAWNENGDNPAAARLRELILARLSPQGIPGEGSLPVAGD</sequence>
<dbReference type="SUPFAM" id="SSF53850">
    <property type="entry name" value="Periplasmic binding protein-like II"/>
    <property type="match status" value="1"/>
</dbReference>
<dbReference type="Gene3D" id="3.40.190.10">
    <property type="entry name" value="Periplasmic binding protein-like II"/>
    <property type="match status" value="2"/>
</dbReference>
<dbReference type="RefSeq" id="WP_309811229.1">
    <property type="nucleotide sequence ID" value="NZ_JBDXMX010000003.1"/>
</dbReference>
<dbReference type="Gene3D" id="1.10.10.10">
    <property type="entry name" value="Winged helix-like DNA-binding domain superfamily/Winged helix DNA-binding domain"/>
    <property type="match status" value="1"/>
</dbReference>
<dbReference type="Pfam" id="PF00126">
    <property type="entry name" value="HTH_1"/>
    <property type="match status" value="1"/>
</dbReference>
<dbReference type="SUPFAM" id="SSF46785">
    <property type="entry name" value="Winged helix' DNA-binding domain"/>
    <property type="match status" value="1"/>
</dbReference>
<evidence type="ECO:0000259" key="5">
    <source>
        <dbReference type="PROSITE" id="PS50931"/>
    </source>
</evidence>
<evidence type="ECO:0000256" key="3">
    <source>
        <dbReference type="ARBA" id="ARBA00023125"/>
    </source>
</evidence>
<evidence type="ECO:0000313" key="6">
    <source>
        <dbReference type="EMBL" id="MEO9247859.1"/>
    </source>
</evidence>
<keyword evidence="2" id="KW-0805">Transcription regulation</keyword>
<feature type="domain" description="HTH lysR-type" evidence="5">
    <location>
        <begin position="2"/>
        <end position="59"/>
    </location>
</feature>
<keyword evidence="4" id="KW-0804">Transcription</keyword>
<reference evidence="6 7" key="1">
    <citation type="submission" date="2024-05" db="EMBL/GenBank/DDBJ databases">
        <authorList>
            <person name="Yi C."/>
        </authorList>
    </citation>
    <scope>NUCLEOTIDE SEQUENCE [LARGE SCALE GENOMIC DNA]</scope>
    <source>
        <strain evidence="6 7">XS13</strain>
    </source>
</reference>
<dbReference type="InterPro" id="IPR036388">
    <property type="entry name" value="WH-like_DNA-bd_sf"/>
</dbReference>
<evidence type="ECO:0000256" key="2">
    <source>
        <dbReference type="ARBA" id="ARBA00023015"/>
    </source>
</evidence>
<comment type="caution">
    <text evidence="6">The sequence shown here is derived from an EMBL/GenBank/DDBJ whole genome shotgun (WGS) entry which is preliminary data.</text>
</comment>
<dbReference type="PROSITE" id="PS50931">
    <property type="entry name" value="HTH_LYSR"/>
    <property type="match status" value="1"/>
</dbReference>
<keyword evidence="3" id="KW-0238">DNA-binding</keyword>